<name>A0AAE3ZUL1_9ACTN</name>
<comment type="caution">
    <text evidence="2">The sequence shown here is derived from an EMBL/GenBank/DDBJ whole genome shotgun (WGS) entry which is preliminary data.</text>
</comment>
<sequence>MAAGPVLGGVQGQGVRPKRTAVIDLYTRTPEDTTVVCVDELGPLIPRVYPAQPGWTADGNRVKEEVAYWREPEKTWVYGGLRIHDGHAVTMCADRRNSLCYQNFLALLETDNPVGQIVVVTDNLSSHTSVSTRAWLTEVISTRTCGAVLL</sequence>
<dbReference type="Pfam" id="PF13358">
    <property type="entry name" value="DDE_3"/>
    <property type="match status" value="1"/>
</dbReference>
<dbReference type="EMBL" id="JAVDYC010000001">
    <property type="protein sequence ID" value="MDR7325981.1"/>
    <property type="molecule type" value="Genomic_DNA"/>
</dbReference>
<gene>
    <name evidence="2" type="ORF">J2S44_006231</name>
</gene>
<feature type="domain" description="Tc1-like transposase DDE" evidence="1">
    <location>
        <begin position="35"/>
        <end position="138"/>
    </location>
</feature>
<evidence type="ECO:0000259" key="1">
    <source>
        <dbReference type="Pfam" id="PF13358"/>
    </source>
</evidence>
<dbReference type="AlphaFoldDB" id="A0AAE3ZUL1"/>
<evidence type="ECO:0000313" key="3">
    <source>
        <dbReference type="Proteomes" id="UP001183629"/>
    </source>
</evidence>
<dbReference type="InterPro" id="IPR038717">
    <property type="entry name" value="Tc1-like_DDE_dom"/>
</dbReference>
<dbReference type="Proteomes" id="UP001183629">
    <property type="component" value="Unassembled WGS sequence"/>
</dbReference>
<proteinExistence type="predicted"/>
<dbReference type="RefSeq" id="WP_310421138.1">
    <property type="nucleotide sequence ID" value="NZ_JAVDYC010000001.1"/>
</dbReference>
<reference evidence="2 3" key="1">
    <citation type="submission" date="2023-07" db="EMBL/GenBank/DDBJ databases">
        <title>Sequencing the genomes of 1000 actinobacteria strains.</title>
        <authorList>
            <person name="Klenk H.-P."/>
        </authorList>
    </citation>
    <scope>NUCLEOTIDE SEQUENCE [LARGE SCALE GENOMIC DNA]</scope>
    <source>
        <strain evidence="2 3">DSM 44711</strain>
    </source>
</reference>
<evidence type="ECO:0000313" key="2">
    <source>
        <dbReference type="EMBL" id="MDR7325981.1"/>
    </source>
</evidence>
<keyword evidence="3" id="KW-1185">Reference proteome</keyword>
<organism evidence="2 3">
    <name type="scientific">Catenuloplanes niger</name>
    <dbReference type="NCBI Taxonomy" id="587534"/>
    <lineage>
        <taxon>Bacteria</taxon>
        <taxon>Bacillati</taxon>
        <taxon>Actinomycetota</taxon>
        <taxon>Actinomycetes</taxon>
        <taxon>Micromonosporales</taxon>
        <taxon>Micromonosporaceae</taxon>
        <taxon>Catenuloplanes</taxon>
    </lineage>
</organism>
<protein>
    <recommendedName>
        <fullName evidence="1">Tc1-like transposase DDE domain-containing protein</fullName>
    </recommendedName>
</protein>
<accession>A0AAE3ZUL1</accession>